<dbReference type="RefSeq" id="WP_145693652.1">
    <property type="nucleotide sequence ID" value="NZ_QBKP01000015.1"/>
</dbReference>
<gene>
    <name evidence="1" type="ORF">C8N34_115112</name>
</gene>
<name>A0A2T6ASR6_9RHOB</name>
<dbReference type="EMBL" id="QBKP01000015">
    <property type="protein sequence ID" value="PTX46855.1"/>
    <property type="molecule type" value="Genomic_DNA"/>
</dbReference>
<keyword evidence="2" id="KW-1185">Reference proteome</keyword>
<dbReference type="Proteomes" id="UP000244224">
    <property type="component" value="Unassembled WGS sequence"/>
</dbReference>
<dbReference type="AlphaFoldDB" id="A0A2T6ASR6"/>
<protein>
    <submittedName>
        <fullName evidence="1">Uncharacterized protein</fullName>
    </submittedName>
</protein>
<evidence type="ECO:0000313" key="1">
    <source>
        <dbReference type="EMBL" id="PTX46855.1"/>
    </source>
</evidence>
<accession>A0A2T6ASR6</accession>
<evidence type="ECO:0000313" key="2">
    <source>
        <dbReference type="Proteomes" id="UP000244224"/>
    </source>
</evidence>
<comment type="caution">
    <text evidence="1">The sequence shown here is derived from an EMBL/GenBank/DDBJ whole genome shotgun (WGS) entry which is preliminary data.</text>
</comment>
<organism evidence="1 2">
    <name type="scientific">Gemmobacter caeni</name>
    <dbReference type="NCBI Taxonomy" id="589035"/>
    <lineage>
        <taxon>Bacteria</taxon>
        <taxon>Pseudomonadati</taxon>
        <taxon>Pseudomonadota</taxon>
        <taxon>Alphaproteobacteria</taxon>
        <taxon>Rhodobacterales</taxon>
        <taxon>Paracoccaceae</taxon>
        <taxon>Gemmobacter</taxon>
    </lineage>
</organism>
<sequence>MDPVKAAEQACEAMKPDFEMIMRLRQSVIPQSDALSLYDAAYSDADGNLANAMRKEILLDTVKSAYLDFLPRSSKEGQEQTVRNFVKMQELACQVNWLQRFLGIR</sequence>
<proteinExistence type="predicted"/>
<reference evidence="1 2" key="1">
    <citation type="submission" date="2018-04" db="EMBL/GenBank/DDBJ databases">
        <title>Genomic Encyclopedia of Archaeal and Bacterial Type Strains, Phase II (KMG-II): from individual species to whole genera.</title>
        <authorList>
            <person name="Goeker M."/>
        </authorList>
    </citation>
    <scope>NUCLEOTIDE SEQUENCE [LARGE SCALE GENOMIC DNA]</scope>
    <source>
        <strain evidence="1 2">DSM 21823</strain>
    </source>
</reference>